<organism evidence="4 5">
    <name type="scientific">Phialemonium atrogriseum</name>
    <dbReference type="NCBI Taxonomy" id="1093897"/>
    <lineage>
        <taxon>Eukaryota</taxon>
        <taxon>Fungi</taxon>
        <taxon>Dikarya</taxon>
        <taxon>Ascomycota</taxon>
        <taxon>Pezizomycotina</taxon>
        <taxon>Sordariomycetes</taxon>
        <taxon>Sordariomycetidae</taxon>
        <taxon>Cephalothecales</taxon>
        <taxon>Cephalothecaceae</taxon>
        <taxon>Phialemonium</taxon>
    </lineage>
</organism>
<dbReference type="SMART" id="SM00886">
    <property type="entry name" value="Dabb"/>
    <property type="match status" value="1"/>
</dbReference>
<dbReference type="InterPro" id="IPR013097">
    <property type="entry name" value="Dabb"/>
</dbReference>
<comment type="subunit">
    <text evidence="1">Homodimer.</text>
</comment>
<feature type="domain" description="Stress-response A/B barrel" evidence="3">
    <location>
        <begin position="42"/>
        <end position="144"/>
    </location>
</feature>
<dbReference type="InterPro" id="IPR011008">
    <property type="entry name" value="Dimeric_a/b-barrel"/>
</dbReference>
<feature type="signal peptide" evidence="2">
    <location>
        <begin position="1"/>
        <end position="26"/>
    </location>
</feature>
<evidence type="ECO:0000313" key="5">
    <source>
        <dbReference type="Proteomes" id="UP001244011"/>
    </source>
</evidence>
<dbReference type="SUPFAM" id="SSF54909">
    <property type="entry name" value="Dimeric alpha+beta barrel"/>
    <property type="match status" value="1"/>
</dbReference>
<dbReference type="PANTHER" id="PTHR33178:SF10">
    <property type="entry name" value="STRESS-RESPONSE A_B BARREL DOMAIN-CONTAINING PROTEIN"/>
    <property type="match status" value="1"/>
</dbReference>
<keyword evidence="5" id="KW-1185">Reference proteome</keyword>
<dbReference type="Gene3D" id="3.30.70.100">
    <property type="match status" value="1"/>
</dbReference>
<dbReference type="InterPro" id="IPR044662">
    <property type="entry name" value="HS1/DABB1-like"/>
</dbReference>
<dbReference type="Pfam" id="PF07876">
    <property type="entry name" value="Dabb"/>
    <property type="match status" value="1"/>
</dbReference>
<evidence type="ECO:0000256" key="2">
    <source>
        <dbReference type="SAM" id="SignalP"/>
    </source>
</evidence>
<gene>
    <name evidence="4" type="ORF">QBC33DRAFT_171859</name>
</gene>
<evidence type="ECO:0000256" key="1">
    <source>
        <dbReference type="ARBA" id="ARBA00011738"/>
    </source>
</evidence>
<dbReference type="Proteomes" id="UP001244011">
    <property type="component" value="Unassembled WGS sequence"/>
</dbReference>
<feature type="chain" id="PRO_5042517188" description="Stress-response A/B barrel domain-containing protein" evidence="2">
    <location>
        <begin position="27"/>
        <end position="149"/>
    </location>
</feature>
<dbReference type="GeneID" id="85305522"/>
<keyword evidence="2" id="KW-0732">Signal</keyword>
<comment type="caution">
    <text evidence="4">The sequence shown here is derived from an EMBL/GenBank/DDBJ whole genome shotgun (WGS) entry which is preliminary data.</text>
</comment>
<dbReference type="RefSeq" id="XP_060288172.1">
    <property type="nucleotide sequence ID" value="XM_060422335.1"/>
</dbReference>
<dbReference type="AlphaFoldDB" id="A0AAJ0FR29"/>
<sequence length="149" mass="16298">MARSQNIVASVLIFLTLFLIASLSTSNDYVSFRAAPTTTTTVTHTVLFQFKADANPEHVHAACARFLSLKDACIHPTTQTPYITSLQGGKDNSAEGRQNGITHGFIVEFASAEDRDYYVGTDPIHQAFVKSLDGLVEKAIVIDFRNGVY</sequence>
<dbReference type="EMBL" id="MU838998">
    <property type="protein sequence ID" value="KAK1771959.1"/>
    <property type="molecule type" value="Genomic_DNA"/>
</dbReference>
<protein>
    <recommendedName>
        <fullName evidence="3">Stress-response A/B barrel domain-containing protein</fullName>
    </recommendedName>
</protein>
<dbReference type="PANTHER" id="PTHR33178">
    <property type="match status" value="1"/>
</dbReference>
<reference evidence="4" key="1">
    <citation type="submission" date="2023-06" db="EMBL/GenBank/DDBJ databases">
        <title>Genome-scale phylogeny and comparative genomics of the fungal order Sordariales.</title>
        <authorList>
            <consortium name="Lawrence Berkeley National Laboratory"/>
            <person name="Hensen N."/>
            <person name="Bonometti L."/>
            <person name="Westerberg I."/>
            <person name="Brannstrom I.O."/>
            <person name="Guillou S."/>
            <person name="Cros-Aarteil S."/>
            <person name="Calhoun S."/>
            <person name="Haridas S."/>
            <person name="Kuo A."/>
            <person name="Mondo S."/>
            <person name="Pangilinan J."/>
            <person name="Riley R."/>
            <person name="Labutti K."/>
            <person name="Andreopoulos B."/>
            <person name="Lipzen A."/>
            <person name="Chen C."/>
            <person name="Yanf M."/>
            <person name="Daum C."/>
            <person name="Ng V."/>
            <person name="Clum A."/>
            <person name="Steindorff A."/>
            <person name="Ohm R."/>
            <person name="Martin F."/>
            <person name="Silar P."/>
            <person name="Natvig D."/>
            <person name="Lalanne C."/>
            <person name="Gautier V."/>
            <person name="Ament-Velasquez S.L."/>
            <person name="Kruys A."/>
            <person name="Hutchinson M.I."/>
            <person name="Powell A.J."/>
            <person name="Barry K."/>
            <person name="Miller A.N."/>
            <person name="Grigoriev I.V."/>
            <person name="Debuchy R."/>
            <person name="Gladieux P."/>
            <person name="Thoren M.H."/>
            <person name="Johannesson H."/>
        </authorList>
    </citation>
    <scope>NUCLEOTIDE SEQUENCE</scope>
    <source>
        <strain evidence="4">8032-3</strain>
    </source>
</reference>
<accession>A0AAJ0FR29</accession>
<proteinExistence type="predicted"/>
<evidence type="ECO:0000313" key="4">
    <source>
        <dbReference type="EMBL" id="KAK1771959.1"/>
    </source>
</evidence>
<evidence type="ECO:0000259" key="3">
    <source>
        <dbReference type="PROSITE" id="PS51502"/>
    </source>
</evidence>
<dbReference type="PROSITE" id="PS51502">
    <property type="entry name" value="S_R_A_B_BARREL"/>
    <property type="match status" value="1"/>
</dbReference>
<name>A0AAJ0FR29_9PEZI</name>